<dbReference type="SUPFAM" id="SSF48264">
    <property type="entry name" value="Cytochrome P450"/>
    <property type="match status" value="1"/>
</dbReference>
<evidence type="ECO:0000256" key="2">
    <source>
        <dbReference type="ARBA" id="ARBA00010617"/>
    </source>
</evidence>
<comment type="cofactor">
    <cofactor evidence="1">
        <name>heme</name>
        <dbReference type="ChEBI" id="CHEBI:30413"/>
    </cofactor>
</comment>
<keyword evidence="3 8" id="KW-0349">Heme</keyword>
<keyword evidence="4 8" id="KW-0479">Metal-binding</keyword>
<evidence type="ECO:0000313" key="9">
    <source>
        <dbReference type="EMBL" id="GAT42334.1"/>
    </source>
</evidence>
<sequence length="600" mass="67939">MVLTPGLRFLTRKLFLPATAVIILHRVASRYGLVEISLGATLAASLVARMGLVVFQTWFLTVQHKREARRMGAQLLPFLKGKQWGNWDLIERLIHESDHGFLGDELRATIAQLGPISDVWVLWENNILVTEPSFIQTVLATDFKNNVKGDRFREGMESVLGSGVFNSDGDMWSFHRAMTRPYFTRDRVQHFDIFDRHSAKAISLIKSRMREGVAIDFQDLISRFTMDSATQFLFGACVDSLEAVLPYPHNAPQSLISAAPKDTPRAQAAIRFTTAFSAAMAQCAFRERTGWIWPLYEVFQDQTAAPMKVVSAFLDPIVREAVARAKNGDARDEDEMTLLDDLVRSTKDMTILKDEILNILLGTKSALAHSHKLTKRSKPAGRDTTMSGLTSTIYFLARHPDVLRRLREEIIACAGPTNPPTYDDIKKMKYLRAVLNETLRLYPPVPFNVRETVNATTWQSPNPSQKPYYIPGGVTVSYSVMLMHQRKDLWGEDAEEFDPDRFLDERAQKFISNPFQFLPFNAGPRICIGQQFAYNEMSFVLVRLLQTFSSIELDLEALAPDARVPESWKGQPGRKGVELFRPESHLTLHAKGGVWVKMKE</sequence>
<name>A0ABQ0KTX7_MYCCL</name>
<dbReference type="PANTHER" id="PTHR24287:SF1">
    <property type="entry name" value="P450, PUTATIVE (EUROFUNG)-RELATED"/>
    <property type="match status" value="1"/>
</dbReference>
<keyword evidence="7 8" id="KW-0503">Monooxygenase</keyword>
<keyword evidence="5 8" id="KW-0560">Oxidoreductase</keyword>
<protein>
    <recommendedName>
        <fullName evidence="11">Cytochrome P450</fullName>
    </recommendedName>
</protein>
<evidence type="ECO:0000256" key="5">
    <source>
        <dbReference type="ARBA" id="ARBA00023002"/>
    </source>
</evidence>
<dbReference type="InterPro" id="IPR047146">
    <property type="entry name" value="Cyt_P450_E_CYP52_fungi"/>
</dbReference>
<reference evidence="9" key="1">
    <citation type="submission" date="2014-09" db="EMBL/GenBank/DDBJ databases">
        <title>Genome sequence of the luminous mushroom Mycena chlorophos for searching fungal bioluminescence genes.</title>
        <authorList>
            <person name="Tanaka Y."/>
            <person name="Kasuga D."/>
            <person name="Oba Y."/>
            <person name="Hase S."/>
            <person name="Sato K."/>
            <person name="Oba Y."/>
            <person name="Sakakibara Y."/>
        </authorList>
    </citation>
    <scope>NUCLEOTIDE SEQUENCE</scope>
</reference>
<evidence type="ECO:0008006" key="11">
    <source>
        <dbReference type="Google" id="ProtNLM"/>
    </source>
</evidence>
<proteinExistence type="inferred from homology"/>
<dbReference type="InterPro" id="IPR036396">
    <property type="entry name" value="Cyt_P450_sf"/>
</dbReference>
<dbReference type="InterPro" id="IPR002401">
    <property type="entry name" value="Cyt_P450_E_grp-I"/>
</dbReference>
<keyword evidence="6 8" id="KW-0408">Iron</keyword>
<evidence type="ECO:0000256" key="3">
    <source>
        <dbReference type="ARBA" id="ARBA00022617"/>
    </source>
</evidence>
<dbReference type="PRINTS" id="PR00385">
    <property type="entry name" value="P450"/>
</dbReference>
<accession>A0ABQ0KTX7</accession>
<evidence type="ECO:0000256" key="1">
    <source>
        <dbReference type="ARBA" id="ARBA00001971"/>
    </source>
</evidence>
<dbReference type="InterPro" id="IPR017972">
    <property type="entry name" value="Cyt_P450_CS"/>
</dbReference>
<gene>
    <name evidence="9" type="ORF">MCHLO_00050</name>
</gene>
<comment type="similarity">
    <text evidence="2 8">Belongs to the cytochrome P450 family.</text>
</comment>
<dbReference type="PANTHER" id="PTHR24287">
    <property type="entry name" value="P450, PUTATIVE (EUROFUNG)-RELATED"/>
    <property type="match status" value="1"/>
</dbReference>
<dbReference type="Proteomes" id="UP000815677">
    <property type="component" value="Unassembled WGS sequence"/>
</dbReference>
<dbReference type="PRINTS" id="PR00463">
    <property type="entry name" value="EP450I"/>
</dbReference>
<evidence type="ECO:0000256" key="4">
    <source>
        <dbReference type="ARBA" id="ARBA00022723"/>
    </source>
</evidence>
<evidence type="ECO:0000313" key="10">
    <source>
        <dbReference type="Proteomes" id="UP000815677"/>
    </source>
</evidence>
<evidence type="ECO:0000256" key="8">
    <source>
        <dbReference type="RuleBase" id="RU000461"/>
    </source>
</evidence>
<keyword evidence="10" id="KW-1185">Reference proteome</keyword>
<dbReference type="Gene3D" id="1.10.630.10">
    <property type="entry name" value="Cytochrome P450"/>
    <property type="match status" value="1"/>
</dbReference>
<organism evidence="9 10">
    <name type="scientific">Mycena chlorophos</name>
    <name type="common">Agaric fungus</name>
    <name type="synonym">Agaricus chlorophos</name>
    <dbReference type="NCBI Taxonomy" id="658473"/>
    <lineage>
        <taxon>Eukaryota</taxon>
        <taxon>Fungi</taxon>
        <taxon>Dikarya</taxon>
        <taxon>Basidiomycota</taxon>
        <taxon>Agaricomycotina</taxon>
        <taxon>Agaricomycetes</taxon>
        <taxon>Agaricomycetidae</taxon>
        <taxon>Agaricales</taxon>
        <taxon>Marasmiineae</taxon>
        <taxon>Mycenaceae</taxon>
        <taxon>Mycena</taxon>
    </lineage>
</organism>
<evidence type="ECO:0000256" key="6">
    <source>
        <dbReference type="ARBA" id="ARBA00023004"/>
    </source>
</evidence>
<evidence type="ECO:0000256" key="7">
    <source>
        <dbReference type="ARBA" id="ARBA00023033"/>
    </source>
</evidence>
<dbReference type="InterPro" id="IPR001128">
    <property type="entry name" value="Cyt_P450"/>
</dbReference>
<dbReference type="EMBL" id="DF837738">
    <property type="protein sequence ID" value="GAT42334.1"/>
    <property type="molecule type" value="Genomic_DNA"/>
</dbReference>
<dbReference type="PROSITE" id="PS00086">
    <property type="entry name" value="CYTOCHROME_P450"/>
    <property type="match status" value="1"/>
</dbReference>
<dbReference type="CDD" id="cd11063">
    <property type="entry name" value="CYP52"/>
    <property type="match status" value="1"/>
</dbReference>
<dbReference type="Pfam" id="PF00067">
    <property type="entry name" value="p450"/>
    <property type="match status" value="1"/>
</dbReference>